<feature type="domain" description="SAF" evidence="2">
    <location>
        <begin position="65"/>
        <end position="127"/>
    </location>
</feature>
<feature type="region of interest" description="Disordered" evidence="1">
    <location>
        <begin position="175"/>
        <end position="207"/>
    </location>
</feature>
<evidence type="ECO:0000259" key="2">
    <source>
        <dbReference type="Pfam" id="PF08666"/>
    </source>
</evidence>
<gene>
    <name evidence="3" type="ORF">IPN02_13460</name>
</gene>
<reference evidence="3 4" key="1">
    <citation type="submission" date="2020-10" db="EMBL/GenBank/DDBJ databases">
        <title>Connecting structure to function with the recovery of over 1000 high-quality activated sludge metagenome-assembled genomes encoding full-length rRNA genes using long-read sequencing.</title>
        <authorList>
            <person name="Singleton C.M."/>
            <person name="Petriglieri F."/>
            <person name="Kristensen J.M."/>
            <person name="Kirkegaard R.H."/>
            <person name="Michaelsen T.Y."/>
            <person name="Andersen M.H."/>
            <person name="Karst S.M."/>
            <person name="Dueholm M.S."/>
            <person name="Nielsen P.H."/>
            <person name="Albertsen M."/>
        </authorList>
    </citation>
    <scope>NUCLEOTIDE SEQUENCE [LARGE SCALE GENOMIC DNA]</scope>
    <source>
        <strain evidence="3">Lyne_18-Q3-R50-59_MAXAC.006</strain>
    </source>
</reference>
<sequence length="266" mass="27324">MSWFRFIPTSLPDHPLGDLAHLLRRQRAPQMLGALVLALFSAGLLLRSEARAASAERRWGTLSSVVVARHDLRAGSQLGATEVRFRRLPTATLASDALTEAAWNDLVPAGVPPVIDRNVAEDEPIRAGILVGDGAAGAARGSVVAFPDGTLAPRLDPGDRVRVVAGQSLEAGAFDGGGGSFPSTSAPSGVVVGPPTAPTDAAGPADRSPGWTAWVAVSPRDADEVAQIALSGSVALVLDSPSPNGSVDDRATSDGPAFDDPARVPR</sequence>
<accession>A0A936NDR3</accession>
<dbReference type="EMBL" id="JADJZA010000007">
    <property type="protein sequence ID" value="MBK9297811.1"/>
    <property type="molecule type" value="Genomic_DNA"/>
</dbReference>
<evidence type="ECO:0000313" key="4">
    <source>
        <dbReference type="Proteomes" id="UP000727993"/>
    </source>
</evidence>
<dbReference type="Pfam" id="PF08666">
    <property type="entry name" value="SAF"/>
    <property type="match status" value="1"/>
</dbReference>
<comment type="caution">
    <text evidence="3">The sequence shown here is derived from an EMBL/GenBank/DDBJ whole genome shotgun (WGS) entry which is preliminary data.</text>
</comment>
<feature type="compositionally biased region" description="Low complexity" evidence="1">
    <location>
        <begin position="182"/>
        <end position="206"/>
    </location>
</feature>
<evidence type="ECO:0000256" key="1">
    <source>
        <dbReference type="SAM" id="MobiDB-lite"/>
    </source>
</evidence>
<protein>
    <recommendedName>
        <fullName evidence="2">SAF domain-containing protein</fullName>
    </recommendedName>
</protein>
<feature type="region of interest" description="Disordered" evidence="1">
    <location>
        <begin position="238"/>
        <end position="266"/>
    </location>
</feature>
<name>A0A936NDR3_9ACTN</name>
<dbReference type="CDD" id="cd11614">
    <property type="entry name" value="SAF_CpaB_FlgA_like"/>
    <property type="match status" value="1"/>
</dbReference>
<dbReference type="InterPro" id="IPR013974">
    <property type="entry name" value="SAF"/>
</dbReference>
<organism evidence="3 4">
    <name type="scientific">Candidatus Neomicrothrix subdominans</name>
    <dbReference type="NCBI Taxonomy" id="2954438"/>
    <lineage>
        <taxon>Bacteria</taxon>
        <taxon>Bacillati</taxon>
        <taxon>Actinomycetota</taxon>
        <taxon>Acidimicrobiia</taxon>
        <taxon>Acidimicrobiales</taxon>
        <taxon>Microthrixaceae</taxon>
        <taxon>Candidatus Neomicrothrix</taxon>
    </lineage>
</organism>
<proteinExistence type="predicted"/>
<dbReference type="AlphaFoldDB" id="A0A936NDR3"/>
<dbReference type="Proteomes" id="UP000727993">
    <property type="component" value="Unassembled WGS sequence"/>
</dbReference>
<evidence type="ECO:0000313" key="3">
    <source>
        <dbReference type="EMBL" id="MBK9297811.1"/>
    </source>
</evidence>